<evidence type="ECO:0008006" key="3">
    <source>
        <dbReference type="Google" id="ProtNLM"/>
    </source>
</evidence>
<dbReference type="PANTHER" id="PTHR46060:SF1">
    <property type="entry name" value="MARINER MOS1 TRANSPOSASE-LIKE PROTEIN"/>
    <property type="match status" value="1"/>
</dbReference>
<sequence length="119" mass="13741">MCAAIENSTSKCERGTRGDKISIQNIHRCLLTSGAVFLYDNALSHSVQRTQGLLHQFKRNVFNHPPYNPDLAPSDYHLFTHMKKWLRAQRFADDEELQNAVTGWLNSRLSFMQKGFVSW</sequence>
<accession>A0A4Y2K0H1</accession>
<dbReference type="PANTHER" id="PTHR46060">
    <property type="entry name" value="MARINER MOS1 TRANSPOSASE-LIKE PROTEIN"/>
    <property type="match status" value="1"/>
</dbReference>
<gene>
    <name evidence="1" type="ORF">AVEN_31737_1</name>
</gene>
<proteinExistence type="predicted"/>
<dbReference type="OrthoDB" id="616263at2759"/>
<dbReference type="InterPro" id="IPR036397">
    <property type="entry name" value="RNaseH_sf"/>
</dbReference>
<dbReference type="GO" id="GO:0003676">
    <property type="term" value="F:nucleic acid binding"/>
    <property type="evidence" value="ECO:0007669"/>
    <property type="project" value="InterPro"/>
</dbReference>
<evidence type="ECO:0000313" key="2">
    <source>
        <dbReference type="Proteomes" id="UP000499080"/>
    </source>
</evidence>
<dbReference type="Proteomes" id="UP000499080">
    <property type="component" value="Unassembled WGS sequence"/>
</dbReference>
<dbReference type="InterPro" id="IPR052709">
    <property type="entry name" value="Transposase-MT_Hybrid"/>
</dbReference>
<evidence type="ECO:0000313" key="1">
    <source>
        <dbReference type="EMBL" id="GBM95850.1"/>
    </source>
</evidence>
<comment type="caution">
    <text evidence="1">The sequence shown here is derived from an EMBL/GenBank/DDBJ whole genome shotgun (WGS) entry which is preliminary data.</text>
</comment>
<dbReference type="AlphaFoldDB" id="A0A4Y2K0H1"/>
<name>A0A4Y2K0H1_ARAVE</name>
<keyword evidence="2" id="KW-1185">Reference proteome</keyword>
<reference evidence="1 2" key="1">
    <citation type="journal article" date="2019" name="Sci. Rep.">
        <title>Orb-weaving spider Araneus ventricosus genome elucidates the spidroin gene catalogue.</title>
        <authorList>
            <person name="Kono N."/>
            <person name="Nakamura H."/>
            <person name="Ohtoshi R."/>
            <person name="Moran D.A.P."/>
            <person name="Shinohara A."/>
            <person name="Yoshida Y."/>
            <person name="Fujiwara M."/>
            <person name="Mori M."/>
            <person name="Tomita M."/>
            <person name="Arakawa K."/>
        </authorList>
    </citation>
    <scope>NUCLEOTIDE SEQUENCE [LARGE SCALE GENOMIC DNA]</scope>
</reference>
<organism evidence="1 2">
    <name type="scientific">Araneus ventricosus</name>
    <name type="common">Orbweaver spider</name>
    <name type="synonym">Epeira ventricosa</name>
    <dbReference type="NCBI Taxonomy" id="182803"/>
    <lineage>
        <taxon>Eukaryota</taxon>
        <taxon>Metazoa</taxon>
        <taxon>Ecdysozoa</taxon>
        <taxon>Arthropoda</taxon>
        <taxon>Chelicerata</taxon>
        <taxon>Arachnida</taxon>
        <taxon>Araneae</taxon>
        <taxon>Araneomorphae</taxon>
        <taxon>Entelegynae</taxon>
        <taxon>Araneoidea</taxon>
        <taxon>Araneidae</taxon>
        <taxon>Araneus</taxon>
    </lineage>
</organism>
<dbReference type="Gene3D" id="3.30.420.10">
    <property type="entry name" value="Ribonuclease H-like superfamily/Ribonuclease H"/>
    <property type="match status" value="1"/>
</dbReference>
<dbReference type="EMBL" id="BGPR01004095">
    <property type="protein sequence ID" value="GBM95850.1"/>
    <property type="molecule type" value="Genomic_DNA"/>
</dbReference>
<protein>
    <recommendedName>
        <fullName evidence="3">Histone-lysine N-methyltransferase SETMAR</fullName>
    </recommendedName>
</protein>